<dbReference type="Pfam" id="PF00196">
    <property type="entry name" value="GerE"/>
    <property type="match status" value="1"/>
</dbReference>
<dbReference type="PROSITE" id="PS50043">
    <property type="entry name" value="HTH_LUXR_2"/>
    <property type="match status" value="1"/>
</dbReference>
<gene>
    <name evidence="2" type="ORF">Pro02_56620</name>
</gene>
<reference evidence="2" key="1">
    <citation type="submission" date="2021-01" db="EMBL/GenBank/DDBJ databases">
        <title>Whole genome shotgun sequence of Planobispora rosea NBRC 15558.</title>
        <authorList>
            <person name="Komaki H."/>
            <person name="Tamura T."/>
        </authorList>
    </citation>
    <scope>NUCLEOTIDE SEQUENCE</scope>
    <source>
        <strain evidence="2">NBRC 15558</strain>
    </source>
</reference>
<dbReference type="GO" id="GO:0003677">
    <property type="term" value="F:DNA binding"/>
    <property type="evidence" value="ECO:0007669"/>
    <property type="project" value="InterPro"/>
</dbReference>
<accession>A0A8J3S5N5</accession>
<evidence type="ECO:0000259" key="1">
    <source>
        <dbReference type="PROSITE" id="PS50043"/>
    </source>
</evidence>
<organism evidence="2 3">
    <name type="scientific">Planobispora rosea</name>
    <dbReference type="NCBI Taxonomy" id="35762"/>
    <lineage>
        <taxon>Bacteria</taxon>
        <taxon>Bacillati</taxon>
        <taxon>Actinomycetota</taxon>
        <taxon>Actinomycetes</taxon>
        <taxon>Streptosporangiales</taxon>
        <taxon>Streptosporangiaceae</taxon>
        <taxon>Planobispora</taxon>
    </lineage>
</organism>
<dbReference type="SUPFAM" id="SSF46894">
    <property type="entry name" value="C-terminal effector domain of the bipartite response regulators"/>
    <property type="match status" value="1"/>
</dbReference>
<keyword evidence="3" id="KW-1185">Reference proteome</keyword>
<dbReference type="PANTHER" id="PTHR34293">
    <property type="entry name" value="HTH-TYPE TRANSCRIPTIONAL REGULATOR TRMBL2"/>
    <property type="match status" value="1"/>
</dbReference>
<proteinExistence type="predicted"/>
<evidence type="ECO:0000313" key="2">
    <source>
        <dbReference type="EMBL" id="GIH87254.1"/>
    </source>
</evidence>
<sequence length="327" mass="36635">MCAESGDEDLIGPGLCDEGTRVYVAAVERGRVSKGELTRCLVELGLLHPLSDHSDVWVPLRPSSAVIRLSRPLNDEIKEREEWIHRLHAVLAPLEAVYSATQQRQQHNWLIIHADPRAVEAALEECLSGSREELLLTQLGNGGDAHPLTLTYGQMQPLFRRGVGSRIIYQHAVRFNPRTLEFMRLVSGRGGQVRTLPSVVDRLVIVDREVAFIPADLELRSVLEIQHRGLVRFLADVFERDWWQATPVDVKNFISTSKESMSQLQHAILRLLVEGHTDDAIARRMGLNVRTCRGHIAKISKQLGSNSRAQLGYLIATSGLLSWDTVT</sequence>
<dbReference type="SUPFAM" id="SSF56024">
    <property type="entry name" value="Phospholipase D/nuclease"/>
    <property type="match status" value="1"/>
</dbReference>
<dbReference type="PANTHER" id="PTHR34293:SF1">
    <property type="entry name" value="HTH-TYPE TRANSCRIPTIONAL REGULATOR TRMBL2"/>
    <property type="match status" value="1"/>
</dbReference>
<dbReference type="RefSeq" id="WP_068926257.1">
    <property type="nucleotide sequence ID" value="NZ_BMQP01000038.1"/>
</dbReference>
<dbReference type="EMBL" id="BOOI01000057">
    <property type="protein sequence ID" value="GIH87254.1"/>
    <property type="molecule type" value="Genomic_DNA"/>
</dbReference>
<name>A0A8J3S5N5_PLARO</name>
<protein>
    <recommendedName>
        <fullName evidence="1">HTH luxR-type domain-containing protein</fullName>
    </recommendedName>
</protein>
<dbReference type="AlphaFoldDB" id="A0A8J3S5N5"/>
<dbReference type="InterPro" id="IPR051797">
    <property type="entry name" value="TrmB-like"/>
</dbReference>
<evidence type="ECO:0000313" key="3">
    <source>
        <dbReference type="Proteomes" id="UP000655044"/>
    </source>
</evidence>
<dbReference type="InterPro" id="IPR000792">
    <property type="entry name" value="Tscrpt_reg_LuxR_C"/>
</dbReference>
<dbReference type="InterPro" id="IPR036388">
    <property type="entry name" value="WH-like_DNA-bd_sf"/>
</dbReference>
<comment type="caution">
    <text evidence="2">The sequence shown here is derived from an EMBL/GenBank/DDBJ whole genome shotgun (WGS) entry which is preliminary data.</text>
</comment>
<dbReference type="SMART" id="SM00421">
    <property type="entry name" value="HTH_LUXR"/>
    <property type="match status" value="1"/>
</dbReference>
<dbReference type="Gene3D" id="1.10.10.10">
    <property type="entry name" value="Winged helix-like DNA-binding domain superfamily/Winged helix DNA-binding domain"/>
    <property type="match status" value="1"/>
</dbReference>
<dbReference type="OrthoDB" id="4266042at2"/>
<feature type="domain" description="HTH luxR-type" evidence="1">
    <location>
        <begin position="254"/>
        <end position="319"/>
    </location>
</feature>
<dbReference type="Proteomes" id="UP000655044">
    <property type="component" value="Unassembled WGS sequence"/>
</dbReference>
<dbReference type="GO" id="GO:0006355">
    <property type="term" value="P:regulation of DNA-templated transcription"/>
    <property type="evidence" value="ECO:0007669"/>
    <property type="project" value="InterPro"/>
</dbReference>
<dbReference type="InterPro" id="IPR016032">
    <property type="entry name" value="Sig_transdc_resp-reg_C-effctor"/>
</dbReference>